<proteinExistence type="predicted"/>
<sequence>MGDGNTLYYSTRGIRPYITSPLPAIRNSKNTSNNGDLHRTDYMKKVMRSHRVYKSVSACSGLRPLHQVSKLSLQWYREMLQ</sequence>
<dbReference type="AlphaFoldDB" id="A0AAV6ZDB6"/>
<dbReference type="Proteomes" id="UP000824782">
    <property type="component" value="Unassembled WGS sequence"/>
</dbReference>
<comment type="caution">
    <text evidence="2">The sequence shown here is derived from an EMBL/GenBank/DDBJ whole genome shotgun (WGS) entry which is preliminary data.</text>
</comment>
<reference evidence="2" key="1">
    <citation type="thesis" date="2020" institute="ProQuest LLC" country="789 East Eisenhower Parkway, Ann Arbor, MI, USA">
        <title>Comparative Genomics and Chromosome Evolution.</title>
        <authorList>
            <person name="Mudd A.B."/>
        </authorList>
    </citation>
    <scope>NUCLEOTIDE SEQUENCE</scope>
    <source>
        <strain evidence="2">237g6f4</strain>
        <tissue evidence="2">Blood</tissue>
    </source>
</reference>
<evidence type="ECO:0000313" key="3">
    <source>
        <dbReference type="Proteomes" id="UP000824782"/>
    </source>
</evidence>
<evidence type="ECO:0000313" key="2">
    <source>
        <dbReference type="EMBL" id="KAG8546220.1"/>
    </source>
</evidence>
<evidence type="ECO:0000256" key="1">
    <source>
        <dbReference type="SAM" id="MobiDB-lite"/>
    </source>
</evidence>
<accession>A0AAV6ZDB6</accession>
<name>A0AAV6ZDB6_ENGPU</name>
<gene>
    <name evidence="2" type="ORF">GDO81_019454</name>
</gene>
<organism evidence="2 3">
    <name type="scientific">Engystomops pustulosus</name>
    <name type="common">Tungara frog</name>
    <name type="synonym">Physalaemus pustulosus</name>
    <dbReference type="NCBI Taxonomy" id="76066"/>
    <lineage>
        <taxon>Eukaryota</taxon>
        <taxon>Metazoa</taxon>
        <taxon>Chordata</taxon>
        <taxon>Craniata</taxon>
        <taxon>Vertebrata</taxon>
        <taxon>Euteleostomi</taxon>
        <taxon>Amphibia</taxon>
        <taxon>Batrachia</taxon>
        <taxon>Anura</taxon>
        <taxon>Neobatrachia</taxon>
        <taxon>Hyloidea</taxon>
        <taxon>Leptodactylidae</taxon>
        <taxon>Leiuperinae</taxon>
        <taxon>Engystomops</taxon>
    </lineage>
</organism>
<protein>
    <submittedName>
        <fullName evidence="2">Uncharacterized protein</fullName>
    </submittedName>
</protein>
<feature type="region of interest" description="Disordered" evidence="1">
    <location>
        <begin position="20"/>
        <end position="39"/>
    </location>
</feature>
<keyword evidence="3" id="KW-1185">Reference proteome</keyword>
<dbReference type="EMBL" id="WNYA01001182">
    <property type="protein sequence ID" value="KAG8546220.1"/>
    <property type="molecule type" value="Genomic_DNA"/>
</dbReference>